<dbReference type="Proteomes" id="UP001346149">
    <property type="component" value="Unassembled WGS sequence"/>
</dbReference>
<sequence length="100" mass="11362">MIRFIREGAFENDHQIPKSDSSMEVSDAAPYNSKRRRLDQPESRYHDQASFIFRCCSKLEGPRRIGGGGGRRISGGPKWALHYARMSTRLRGGRSANHNL</sequence>
<evidence type="ECO:0000313" key="2">
    <source>
        <dbReference type="EMBL" id="KAK4795500.1"/>
    </source>
</evidence>
<evidence type="ECO:0000313" key="3">
    <source>
        <dbReference type="Proteomes" id="UP001346149"/>
    </source>
</evidence>
<protein>
    <submittedName>
        <fullName evidence="2">Uncharacterized protein</fullName>
    </submittedName>
</protein>
<dbReference type="EMBL" id="JAXQNO010000006">
    <property type="protein sequence ID" value="KAK4795500.1"/>
    <property type="molecule type" value="Genomic_DNA"/>
</dbReference>
<evidence type="ECO:0000256" key="1">
    <source>
        <dbReference type="SAM" id="MobiDB-lite"/>
    </source>
</evidence>
<reference evidence="2 3" key="1">
    <citation type="journal article" date="2023" name="Hortic Res">
        <title>Pangenome of water caltrop reveals structural variations and asymmetric subgenome divergence after allopolyploidization.</title>
        <authorList>
            <person name="Zhang X."/>
            <person name="Chen Y."/>
            <person name="Wang L."/>
            <person name="Yuan Y."/>
            <person name="Fang M."/>
            <person name="Shi L."/>
            <person name="Lu R."/>
            <person name="Comes H.P."/>
            <person name="Ma Y."/>
            <person name="Chen Y."/>
            <person name="Huang G."/>
            <person name="Zhou Y."/>
            <person name="Zheng Z."/>
            <person name="Qiu Y."/>
        </authorList>
    </citation>
    <scope>NUCLEOTIDE SEQUENCE [LARGE SCALE GENOMIC DNA]</scope>
    <source>
        <strain evidence="2">F231</strain>
    </source>
</reference>
<keyword evidence="3" id="KW-1185">Reference proteome</keyword>
<gene>
    <name evidence="2" type="ORF">SAY86_027826</name>
</gene>
<dbReference type="AlphaFoldDB" id="A0AAN7RBM8"/>
<proteinExistence type="predicted"/>
<accession>A0AAN7RBM8</accession>
<organism evidence="2 3">
    <name type="scientific">Trapa natans</name>
    <name type="common">Water chestnut</name>
    <dbReference type="NCBI Taxonomy" id="22666"/>
    <lineage>
        <taxon>Eukaryota</taxon>
        <taxon>Viridiplantae</taxon>
        <taxon>Streptophyta</taxon>
        <taxon>Embryophyta</taxon>
        <taxon>Tracheophyta</taxon>
        <taxon>Spermatophyta</taxon>
        <taxon>Magnoliopsida</taxon>
        <taxon>eudicotyledons</taxon>
        <taxon>Gunneridae</taxon>
        <taxon>Pentapetalae</taxon>
        <taxon>rosids</taxon>
        <taxon>malvids</taxon>
        <taxon>Myrtales</taxon>
        <taxon>Lythraceae</taxon>
        <taxon>Trapa</taxon>
    </lineage>
</organism>
<comment type="caution">
    <text evidence="2">The sequence shown here is derived from an EMBL/GenBank/DDBJ whole genome shotgun (WGS) entry which is preliminary data.</text>
</comment>
<name>A0AAN7RBM8_TRANT</name>
<feature type="region of interest" description="Disordered" evidence="1">
    <location>
        <begin position="13"/>
        <end position="44"/>
    </location>
</feature>